<protein>
    <submittedName>
        <fullName evidence="1">GrpB family protein</fullName>
    </submittedName>
</protein>
<proteinExistence type="predicted"/>
<gene>
    <name evidence="1" type="ORF">F3J40_20515</name>
</gene>
<dbReference type="Gene3D" id="3.30.460.10">
    <property type="entry name" value="Beta Polymerase, domain 2"/>
    <property type="match status" value="1"/>
</dbReference>
<dbReference type="Proteomes" id="UP001515683">
    <property type="component" value="Unassembled WGS sequence"/>
</dbReference>
<evidence type="ECO:0000313" key="1">
    <source>
        <dbReference type="EMBL" id="NIF23966.1"/>
    </source>
</evidence>
<dbReference type="SUPFAM" id="SSF81301">
    <property type="entry name" value="Nucleotidyltransferase"/>
    <property type="match status" value="1"/>
</dbReference>
<name>A0ABX0RI28_9GAMM</name>
<evidence type="ECO:0000313" key="2">
    <source>
        <dbReference type="Proteomes" id="UP001515683"/>
    </source>
</evidence>
<dbReference type="Pfam" id="PF04229">
    <property type="entry name" value="GrpB"/>
    <property type="match status" value="1"/>
</dbReference>
<keyword evidence="2" id="KW-1185">Reference proteome</keyword>
<comment type="caution">
    <text evidence="1">The sequence shown here is derived from an EMBL/GenBank/DDBJ whole genome shotgun (WGS) entry which is preliminary data.</text>
</comment>
<dbReference type="InterPro" id="IPR043519">
    <property type="entry name" value="NT_sf"/>
</dbReference>
<dbReference type="RefSeq" id="WP_167017818.1">
    <property type="nucleotide sequence ID" value="NZ_VWXF01000011.1"/>
</dbReference>
<organism evidence="1 2">
    <name type="scientific">Candidatus Pantoea multigeneris</name>
    <dbReference type="NCBI Taxonomy" id="2608357"/>
    <lineage>
        <taxon>Bacteria</taxon>
        <taxon>Pseudomonadati</taxon>
        <taxon>Pseudomonadota</taxon>
        <taxon>Gammaproteobacteria</taxon>
        <taxon>Enterobacterales</taxon>
        <taxon>Erwiniaceae</taxon>
        <taxon>Pantoea</taxon>
    </lineage>
</organism>
<sequence>MREIIVVPYDDKWPEMFEAESLLIRTLLGGVVKRVHHIGSTSVPGLSAKPVIDILLEVSDVNELDTYNSAMVRGGYVACGENGITGRRYFTKGGDQRSHHVHAFAVGDMQVSRYLAFRDYLKKNIDIAGQYAEVKHLAAFLSKNNAHHYSELKVGFIEHHLRRVLDV</sequence>
<dbReference type="InterPro" id="IPR007344">
    <property type="entry name" value="GrpB/CoaE"/>
</dbReference>
<dbReference type="PANTHER" id="PTHR34822:SF1">
    <property type="entry name" value="GRPB FAMILY PROTEIN"/>
    <property type="match status" value="1"/>
</dbReference>
<accession>A0ABX0RI28</accession>
<reference evidence="1 2" key="1">
    <citation type="journal article" date="2019" name="bioRxiv">
        <title>Bacteria contribute to plant secondary compound degradation in a generalist herbivore system.</title>
        <authorList>
            <person name="Francoeur C.B."/>
            <person name="Khadempour L."/>
            <person name="Moreira-Soto R.D."/>
            <person name="Gotting K."/>
            <person name="Book A.J."/>
            <person name="Pinto-Tomas A.A."/>
            <person name="Keefover-Ring K."/>
            <person name="Currie C.R."/>
        </authorList>
    </citation>
    <scope>NUCLEOTIDE SEQUENCE [LARGE SCALE GENOMIC DNA]</scope>
    <source>
        <strain evidence="1">Acro-835</strain>
    </source>
</reference>
<dbReference type="PANTHER" id="PTHR34822">
    <property type="entry name" value="GRPB DOMAIN PROTEIN (AFU_ORTHOLOGUE AFUA_1G01530)"/>
    <property type="match status" value="1"/>
</dbReference>
<dbReference type="EMBL" id="VWXF01000011">
    <property type="protein sequence ID" value="NIF23966.1"/>
    <property type="molecule type" value="Genomic_DNA"/>
</dbReference>